<evidence type="ECO:0000313" key="18">
    <source>
        <dbReference type="Proteomes" id="UP000478008"/>
    </source>
</evidence>
<evidence type="ECO:0000256" key="10">
    <source>
        <dbReference type="ARBA" id="ARBA00022833"/>
    </source>
</evidence>
<name>A0A7D9CWT1_DEKBR</name>
<evidence type="ECO:0000313" key="17">
    <source>
        <dbReference type="EMBL" id="VUG17356.1"/>
    </source>
</evidence>
<evidence type="ECO:0000256" key="12">
    <source>
        <dbReference type="ARBA" id="ARBA00023204"/>
    </source>
</evidence>
<evidence type="ECO:0000256" key="9">
    <source>
        <dbReference type="ARBA" id="ARBA00022801"/>
    </source>
</evidence>
<sequence>MSSIYKLSISGIRSFSDQSQETIQFGKPLTLIVGTNGSGKTTIIECLRYATSSELPPNTRNGASFINDPSLHASNETKAQIKLAFQNVNGVSMILSKNLMAIRNPKSHNTSFKTRENQLMAIRHGERQTISSKMADIESLIPQQLGASKAVLTYVIFCHQEDNLWPISDSSTLKKRFDEIFDSVKFIKVLEELKLTSKQLNVDIKVLTNDVSHLKNDRDRAVSRERMVNQLTSQVSTLEEEMNTLQEQIDNDDRRLDKLYSSKRDYEQTLSKLSVLKQEKLNIQHRIDRIRSTTKILKVPKEVLKSRLNHFSTFLADQNQQVEDITKKIKELDATYQHLMSEYGEKTFEKGKLEGYYQKYKANRNEFAGLISSFQKDVDATAPGELKRFQQFVKTAFESLNSDYQKKMKVEQEKLDQQQETVNELKDKLKEQSRHSEYIHSDRENLKRTCQKMQDKLSELSDNSVRLEGAKSDLVEKEKLLQEFKRKKQISAIASEIENITNTIKQDEISIDDIHRKMEIVRTNDSISSRKKVLIDMNTKTAKMRELAMRKVRSVVTFEKDPDSEYYTKLGKIDIAHTKLNAELEKLKMRKAKLEIGLTSQTDAKTSFEKEIKTLEVNFLRSVEEYRSIYNDDVTLDNFEECLQKVADDYNSDYVAMKNHESYVAFNQRAIALADSKNACLLCHREFHGGEKSQFFEILKKQTAKLSHTEEARQLLKNKENVLHIFRETSKIVSRLKQLKNVELGKAQSTIDKLNTEISAISKDVDSTKEKIEEITAESNRLKSISQDIYNVKHWTEDIEERKDEITKISEDIVDEGLEYNYDELEKTYKEVEQRIRISRSKLENLRGDKELKTTAFNHMKAAVSELQIKIKNLELKSMDKINIERSVEENKRQIQEMENTLKEAKVEISKIQKKYEENNLELQKMANRIEKEKAESEKSISVLKEYSDKSQILSKDIMDFEENKASTLEKTKEETSALKQKMAEMSSQIEKEESSRRELEKVISDANGQEATISYNLELYSLDDESVSIDEQVGMLDVEKAEAEKSKYVEESQKLQEQQMQHRKEYATRLGQKTQIERQISDIRTEIQRDFKDVNKRYVKQCALLQTKLALVTDLGTCYKATDDGVMKFHHEKMAEINRIIDELWKGTYMGNDVESIMIRADPGASKSRAGTLKTRRSYNYRVVMVKNGVELDMRGRCSAGQKVLASIIIRLALAECFGLNFGMITLDEPTTNLDEENIESLAKALNKIIEMRSVQSNFQLIVITHDEKFLRYMNAVEFTDHYFKVVRDERLHSTINKVKISTLE</sequence>
<dbReference type="NCBIfam" id="TIGR00606">
    <property type="entry name" value="rad50"/>
    <property type="match status" value="1"/>
</dbReference>
<dbReference type="SUPFAM" id="SSF52540">
    <property type="entry name" value="P-loop containing nucleoside triphosphate hydrolases"/>
    <property type="match status" value="1"/>
</dbReference>
<dbReference type="PANTHER" id="PTHR18867:SF12">
    <property type="entry name" value="DNA REPAIR PROTEIN RAD50"/>
    <property type="match status" value="1"/>
</dbReference>
<evidence type="ECO:0000256" key="2">
    <source>
        <dbReference type="ARBA" id="ARBA00004123"/>
    </source>
</evidence>
<evidence type="ECO:0000256" key="7">
    <source>
        <dbReference type="ARBA" id="ARBA00022723"/>
    </source>
</evidence>
<comment type="catalytic activity">
    <reaction evidence="14">
        <text>ATP + H2O = ADP + phosphate + H(+)</text>
        <dbReference type="Rhea" id="RHEA:13065"/>
        <dbReference type="ChEBI" id="CHEBI:15377"/>
        <dbReference type="ChEBI" id="CHEBI:15378"/>
        <dbReference type="ChEBI" id="CHEBI:30616"/>
        <dbReference type="ChEBI" id="CHEBI:43474"/>
        <dbReference type="ChEBI" id="CHEBI:456216"/>
    </reaction>
</comment>
<dbReference type="EMBL" id="CABFWN010000002">
    <property type="protein sequence ID" value="VUG17356.1"/>
    <property type="molecule type" value="Genomic_DNA"/>
</dbReference>
<keyword evidence="8" id="KW-0227">DNA damage</keyword>
<dbReference type="Pfam" id="PF13476">
    <property type="entry name" value="AAA_23"/>
    <property type="match status" value="1"/>
</dbReference>
<evidence type="ECO:0000256" key="3">
    <source>
        <dbReference type="ARBA" id="ARBA00004286"/>
    </source>
</evidence>
<comment type="subcellular location">
    <subcellularLocation>
        <location evidence="3">Chromosome</location>
    </subcellularLocation>
    <subcellularLocation>
        <location evidence="2">Nucleus</location>
    </subcellularLocation>
</comment>
<evidence type="ECO:0000256" key="8">
    <source>
        <dbReference type="ARBA" id="ARBA00022763"/>
    </source>
</evidence>
<feature type="coiled-coil region" evidence="15">
    <location>
        <begin position="190"/>
        <end position="262"/>
    </location>
</feature>
<feature type="coiled-coil region" evidence="15">
    <location>
        <begin position="751"/>
        <end position="785"/>
    </location>
</feature>
<evidence type="ECO:0000256" key="5">
    <source>
        <dbReference type="ARBA" id="ARBA00017893"/>
    </source>
</evidence>
<dbReference type="Gene3D" id="1.10.287.1490">
    <property type="match status" value="1"/>
</dbReference>
<comment type="similarity">
    <text evidence="4">Belongs to the SMC family. RAD50 subfamily.</text>
</comment>
<keyword evidence="12" id="KW-0234">DNA repair</keyword>
<dbReference type="FunFam" id="3.40.50.300:FF:000947">
    <property type="entry name" value="DNA repair protein RAD50"/>
    <property type="match status" value="1"/>
</dbReference>
<keyword evidence="6" id="KW-0158">Chromosome</keyword>
<dbReference type="Gene3D" id="3.40.50.300">
    <property type="entry name" value="P-loop containing nucleotide triphosphate hydrolases"/>
    <property type="match status" value="2"/>
</dbReference>
<proteinExistence type="inferred from homology"/>
<comment type="cofactor">
    <cofactor evidence="1">
        <name>Zn(2+)</name>
        <dbReference type="ChEBI" id="CHEBI:29105"/>
    </cofactor>
</comment>
<dbReference type="GO" id="GO:0030870">
    <property type="term" value="C:Mre11 complex"/>
    <property type="evidence" value="ECO:0007669"/>
    <property type="project" value="InterPro"/>
</dbReference>
<keyword evidence="7" id="KW-0479">Metal-binding</keyword>
<keyword evidence="13" id="KW-0539">Nucleus</keyword>
<organism evidence="17 18">
    <name type="scientific">Dekkera bruxellensis</name>
    <name type="common">Brettanomyces custersii</name>
    <dbReference type="NCBI Taxonomy" id="5007"/>
    <lineage>
        <taxon>Eukaryota</taxon>
        <taxon>Fungi</taxon>
        <taxon>Dikarya</taxon>
        <taxon>Ascomycota</taxon>
        <taxon>Saccharomycotina</taxon>
        <taxon>Pichiomycetes</taxon>
        <taxon>Pichiales</taxon>
        <taxon>Pichiaceae</taxon>
        <taxon>Brettanomyces</taxon>
    </lineage>
</organism>
<dbReference type="GO" id="GO:0016887">
    <property type="term" value="F:ATP hydrolysis activity"/>
    <property type="evidence" value="ECO:0007669"/>
    <property type="project" value="InterPro"/>
</dbReference>
<feature type="coiled-coil region" evidence="15">
    <location>
        <begin position="315"/>
        <end position="342"/>
    </location>
</feature>
<dbReference type="GO" id="GO:0051880">
    <property type="term" value="F:G-quadruplex DNA binding"/>
    <property type="evidence" value="ECO:0007669"/>
    <property type="project" value="TreeGrafter"/>
</dbReference>
<dbReference type="Proteomes" id="UP000478008">
    <property type="component" value="Unassembled WGS sequence"/>
</dbReference>
<feature type="coiled-coil region" evidence="15">
    <location>
        <begin position="815"/>
        <end position="1010"/>
    </location>
</feature>
<dbReference type="GO" id="GO:0043047">
    <property type="term" value="F:single-stranded telomeric DNA binding"/>
    <property type="evidence" value="ECO:0007669"/>
    <property type="project" value="TreeGrafter"/>
</dbReference>
<evidence type="ECO:0000256" key="15">
    <source>
        <dbReference type="SAM" id="Coils"/>
    </source>
</evidence>
<dbReference type="PANTHER" id="PTHR18867">
    <property type="entry name" value="RAD50"/>
    <property type="match status" value="1"/>
</dbReference>
<protein>
    <recommendedName>
        <fullName evidence="5">DNA repair protein RAD50</fullName>
    </recommendedName>
</protein>
<dbReference type="InterPro" id="IPR004584">
    <property type="entry name" value="Rad50_eukaryotes"/>
</dbReference>
<keyword evidence="11 15" id="KW-0175">Coiled coil</keyword>
<dbReference type="GO" id="GO:0006302">
    <property type="term" value="P:double-strand break repair"/>
    <property type="evidence" value="ECO:0007669"/>
    <property type="project" value="InterPro"/>
</dbReference>
<evidence type="ECO:0000256" key="11">
    <source>
        <dbReference type="ARBA" id="ARBA00023054"/>
    </source>
</evidence>
<evidence type="ECO:0000259" key="16">
    <source>
        <dbReference type="Pfam" id="PF13476"/>
    </source>
</evidence>
<dbReference type="InterPro" id="IPR038729">
    <property type="entry name" value="Rad50/SbcC_AAA"/>
</dbReference>
<dbReference type="GO" id="GO:0003691">
    <property type="term" value="F:double-stranded telomeric DNA binding"/>
    <property type="evidence" value="ECO:0007669"/>
    <property type="project" value="TreeGrafter"/>
</dbReference>
<dbReference type="GO" id="GO:0046872">
    <property type="term" value="F:metal ion binding"/>
    <property type="evidence" value="ECO:0007669"/>
    <property type="project" value="UniProtKB-KW"/>
</dbReference>
<dbReference type="Pfam" id="PF13558">
    <property type="entry name" value="SbcC_Walker_B"/>
    <property type="match status" value="1"/>
</dbReference>
<dbReference type="InterPro" id="IPR027417">
    <property type="entry name" value="P-loop_NTPase"/>
</dbReference>
<dbReference type="FunFam" id="3.40.50.300:FF:001195">
    <property type="entry name" value="DNA repair protein rad50"/>
    <property type="match status" value="1"/>
</dbReference>
<evidence type="ECO:0000256" key="13">
    <source>
        <dbReference type="ARBA" id="ARBA00023242"/>
    </source>
</evidence>
<feature type="domain" description="Rad50/SbcC-type AAA" evidence="16">
    <location>
        <begin position="6"/>
        <end position="249"/>
    </location>
</feature>
<evidence type="ECO:0000256" key="4">
    <source>
        <dbReference type="ARBA" id="ARBA00009439"/>
    </source>
</evidence>
<gene>
    <name evidence="17" type="primary">RAD50</name>
    <name evidence="17" type="ORF">DEBR0S2_04962G</name>
</gene>
<dbReference type="GO" id="GO:0000722">
    <property type="term" value="P:telomere maintenance via recombination"/>
    <property type="evidence" value="ECO:0007669"/>
    <property type="project" value="TreeGrafter"/>
</dbReference>
<keyword evidence="10" id="KW-0862">Zinc</keyword>
<feature type="coiled-coil region" evidence="15">
    <location>
        <begin position="401"/>
        <end position="487"/>
    </location>
</feature>
<dbReference type="GO" id="GO:0070192">
    <property type="term" value="P:chromosome organization involved in meiotic cell cycle"/>
    <property type="evidence" value="ECO:0007669"/>
    <property type="project" value="TreeGrafter"/>
</dbReference>
<keyword evidence="18" id="KW-1185">Reference proteome</keyword>
<feature type="coiled-coil region" evidence="15">
    <location>
        <begin position="1039"/>
        <end position="1066"/>
    </location>
</feature>
<dbReference type="GO" id="GO:0000794">
    <property type="term" value="C:condensed nuclear chromosome"/>
    <property type="evidence" value="ECO:0007669"/>
    <property type="project" value="TreeGrafter"/>
</dbReference>
<dbReference type="GO" id="GO:0007004">
    <property type="term" value="P:telomere maintenance via telomerase"/>
    <property type="evidence" value="ECO:0007669"/>
    <property type="project" value="TreeGrafter"/>
</dbReference>
<reference evidence="17 18" key="1">
    <citation type="submission" date="2019-07" db="EMBL/GenBank/DDBJ databases">
        <authorList>
            <person name="Friedrich A."/>
            <person name="Schacherer J."/>
        </authorList>
    </citation>
    <scope>NUCLEOTIDE SEQUENCE [LARGE SCALE GENOMIC DNA]</scope>
</reference>
<evidence type="ECO:0000256" key="6">
    <source>
        <dbReference type="ARBA" id="ARBA00022454"/>
    </source>
</evidence>
<evidence type="ECO:0000256" key="14">
    <source>
        <dbReference type="ARBA" id="ARBA00049360"/>
    </source>
</evidence>
<accession>A0A7D9CWT1</accession>
<keyword evidence="9" id="KW-0378">Hydrolase</keyword>
<evidence type="ECO:0000256" key="1">
    <source>
        <dbReference type="ARBA" id="ARBA00001947"/>
    </source>
</evidence>